<dbReference type="NCBIfam" id="NF005559">
    <property type="entry name" value="PRK07231.1"/>
    <property type="match status" value="1"/>
</dbReference>
<dbReference type="PANTHER" id="PTHR42879">
    <property type="entry name" value="3-OXOACYL-(ACYL-CARRIER-PROTEIN) REDUCTASE"/>
    <property type="match status" value="1"/>
</dbReference>
<dbReference type="SMART" id="SM00822">
    <property type="entry name" value="PKS_KR"/>
    <property type="match status" value="1"/>
</dbReference>
<feature type="domain" description="Ketoreductase" evidence="4">
    <location>
        <begin position="7"/>
        <end position="187"/>
    </location>
</feature>
<dbReference type="EMBL" id="JAFBER010000036">
    <property type="protein sequence ID" value="MBM7646969.1"/>
    <property type="molecule type" value="Genomic_DNA"/>
</dbReference>
<dbReference type="CDD" id="cd05333">
    <property type="entry name" value="BKR_SDR_c"/>
    <property type="match status" value="1"/>
</dbReference>
<evidence type="ECO:0000313" key="5">
    <source>
        <dbReference type="EMBL" id="MBM7646969.1"/>
    </source>
</evidence>
<accession>A0ABS2Q5J5</accession>
<dbReference type="InterPro" id="IPR011283">
    <property type="entry name" value="Acetoacetyl-CoA_reductase"/>
</dbReference>
<evidence type="ECO:0000256" key="1">
    <source>
        <dbReference type="ARBA" id="ARBA00006484"/>
    </source>
</evidence>
<dbReference type="NCBIfam" id="NF009546">
    <property type="entry name" value="PRK12935.1"/>
    <property type="match status" value="1"/>
</dbReference>
<dbReference type="PROSITE" id="PS00061">
    <property type="entry name" value="ADH_SHORT"/>
    <property type="match status" value="1"/>
</dbReference>
<dbReference type="InterPro" id="IPR057326">
    <property type="entry name" value="KR_dom"/>
</dbReference>
<dbReference type="InterPro" id="IPR002347">
    <property type="entry name" value="SDR_fam"/>
</dbReference>
<dbReference type="Proteomes" id="UP000808914">
    <property type="component" value="Unassembled WGS sequence"/>
</dbReference>
<protein>
    <submittedName>
        <fullName evidence="5">Acetoacetyl-CoA reductase</fullName>
        <ecNumber evidence="5">1.1.1.36</ecNumber>
    </submittedName>
</protein>
<dbReference type="PANTHER" id="PTHR42879:SF2">
    <property type="entry name" value="3-OXOACYL-[ACYL-CARRIER-PROTEIN] REDUCTASE FABG"/>
    <property type="match status" value="1"/>
</dbReference>
<organism evidence="5 6">
    <name type="scientific">Scopulibacillus daqui</name>
    <dbReference type="NCBI Taxonomy" id="1469162"/>
    <lineage>
        <taxon>Bacteria</taxon>
        <taxon>Bacillati</taxon>
        <taxon>Bacillota</taxon>
        <taxon>Bacilli</taxon>
        <taxon>Bacillales</taxon>
        <taxon>Sporolactobacillaceae</taxon>
        <taxon>Scopulibacillus</taxon>
    </lineage>
</organism>
<dbReference type="EC" id="1.1.1.36" evidence="5"/>
<evidence type="ECO:0000256" key="2">
    <source>
        <dbReference type="ARBA" id="ARBA00023002"/>
    </source>
</evidence>
<dbReference type="GO" id="GO:0018454">
    <property type="term" value="F:acetoacetyl-CoA reductase activity"/>
    <property type="evidence" value="ECO:0007669"/>
    <property type="project" value="UniProtKB-EC"/>
</dbReference>
<comment type="similarity">
    <text evidence="1 3">Belongs to the short-chain dehydrogenases/reductases (SDR) family.</text>
</comment>
<dbReference type="InterPro" id="IPR036291">
    <property type="entry name" value="NAD(P)-bd_dom_sf"/>
</dbReference>
<evidence type="ECO:0000259" key="4">
    <source>
        <dbReference type="SMART" id="SM00822"/>
    </source>
</evidence>
<evidence type="ECO:0000313" key="6">
    <source>
        <dbReference type="Proteomes" id="UP000808914"/>
    </source>
</evidence>
<name>A0ABS2Q5J5_9BACL</name>
<dbReference type="Gene3D" id="3.40.50.720">
    <property type="entry name" value="NAD(P)-binding Rossmann-like Domain"/>
    <property type="match status" value="1"/>
</dbReference>
<comment type="caution">
    <text evidence="5">The sequence shown here is derived from an EMBL/GenBank/DDBJ whole genome shotgun (WGS) entry which is preliminary data.</text>
</comment>
<sequence>MTDLTNKVAIVTGGARGIGAAISKELASHGARVVVNYNSSKGPSEKLIMEIAEMGGDAYAVQADVSKSEEAQKLVNETINHFGRLDIVVNNAGITRDRTFKKLKEEDWKNVIDVNLNSVYNTTAAALPYLLESDSGRIINISSIIGQAGGFGQTNYSAAKAGMIGYTKSLALELAKSGVTVNAICPGFIDTAMVQEIPENIREQIVAKIPVRRFGQAEEIARGVIFLCKDGEYITGQQLNINGGLYM</sequence>
<reference evidence="5 6" key="1">
    <citation type="submission" date="2021-01" db="EMBL/GenBank/DDBJ databases">
        <title>Genomic Encyclopedia of Type Strains, Phase IV (KMG-IV): sequencing the most valuable type-strain genomes for metagenomic binning, comparative biology and taxonomic classification.</title>
        <authorList>
            <person name="Goeker M."/>
        </authorList>
    </citation>
    <scope>NUCLEOTIDE SEQUENCE [LARGE SCALE GENOMIC DNA]</scope>
    <source>
        <strain evidence="5 6">DSM 28236</strain>
    </source>
</reference>
<dbReference type="InterPro" id="IPR020904">
    <property type="entry name" value="Sc_DH/Rdtase_CS"/>
</dbReference>
<dbReference type="PRINTS" id="PR00081">
    <property type="entry name" value="GDHRDH"/>
</dbReference>
<proteinExistence type="inferred from homology"/>
<dbReference type="Pfam" id="PF00106">
    <property type="entry name" value="adh_short"/>
    <property type="match status" value="1"/>
</dbReference>
<keyword evidence="6" id="KW-1185">Reference proteome</keyword>
<dbReference type="RefSeq" id="WP_205004839.1">
    <property type="nucleotide sequence ID" value="NZ_JAFBER010000036.1"/>
</dbReference>
<dbReference type="InterPro" id="IPR050259">
    <property type="entry name" value="SDR"/>
</dbReference>
<dbReference type="NCBIfam" id="NF009466">
    <property type="entry name" value="PRK12826.1-2"/>
    <property type="match status" value="1"/>
</dbReference>
<dbReference type="SUPFAM" id="SSF51735">
    <property type="entry name" value="NAD(P)-binding Rossmann-fold domains"/>
    <property type="match status" value="1"/>
</dbReference>
<evidence type="ECO:0000256" key="3">
    <source>
        <dbReference type="RuleBase" id="RU000363"/>
    </source>
</evidence>
<keyword evidence="2 5" id="KW-0560">Oxidoreductase</keyword>
<dbReference type="NCBIfam" id="NF009464">
    <property type="entry name" value="PRK12824.1"/>
    <property type="match status" value="1"/>
</dbReference>
<gene>
    <name evidence="5" type="ORF">JOD45_003204</name>
</gene>
<dbReference type="NCBIfam" id="TIGR01829">
    <property type="entry name" value="AcAcCoA_reduct"/>
    <property type="match status" value="1"/>
</dbReference>
<dbReference type="PRINTS" id="PR00080">
    <property type="entry name" value="SDRFAMILY"/>
</dbReference>